<organism evidence="6 7">
    <name type="scientific">Halioxenophilus aromaticivorans</name>
    <dbReference type="NCBI Taxonomy" id="1306992"/>
    <lineage>
        <taxon>Bacteria</taxon>
        <taxon>Pseudomonadati</taxon>
        <taxon>Pseudomonadota</taxon>
        <taxon>Gammaproteobacteria</taxon>
        <taxon>Alteromonadales</taxon>
        <taxon>Alteromonadaceae</taxon>
        <taxon>Halioxenophilus</taxon>
    </lineage>
</organism>
<evidence type="ECO:0000256" key="1">
    <source>
        <dbReference type="ARBA" id="ARBA00004519"/>
    </source>
</evidence>
<evidence type="ECO:0000259" key="3">
    <source>
        <dbReference type="Pfam" id="PF25917"/>
    </source>
</evidence>
<dbReference type="Gene3D" id="2.40.30.170">
    <property type="match status" value="1"/>
</dbReference>
<dbReference type="InterPro" id="IPR058626">
    <property type="entry name" value="MdtA-like_b-barrel"/>
</dbReference>
<dbReference type="InterPro" id="IPR058637">
    <property type="entry name" value="YknX-like_C"/>
</dbReference>
<dbReference type="Pfam" id="PF25944">
    <property type="entry name" value="Beta-barrel_RND"/>
    <property type="match status" value="1"/>
</dbReference>
<dbReference type="InterPro" id="IPR058625">
    <property type="entry name" value="MdtA-like_BSH"/>
</dbReference>
<comment type="subcellular location">
    <subcellularLocation>
        <location evidence="1">Cell inner membrane</location>
        <topology evidence="1">Lipid-anchor</topology>
    </subcellularLocation>
</comment>
<gene>
    <name evidence="6" type="ORF">GCM10025791_05840</name>
</gene>
<reference evidence="7" key="1">
    <citation type="journal article" date="2019" name="Int. J. Syst. Evol. Microbiol.">
        <title>The Global Catalogue of Microorganisms (GCM) 10K type strain sequencing project: providing services to taxonomists for standard genome sequencing and annotation.</title>
        <authorList>
            <consortium name="The Broad Institute Genomics Platform"/>
            <consortium name="The Broad Institute Genome Sequencing Center for Infectious Disease"/>
            <person name="Wu L."/>
            <person name="Ma J."/>
        </authorList>
    </citation>
    <scope>NUCLEOTIDE SEQUENCE [LARGE SCALE GENOMIC DNA]</scope>
    <source>
        <strain evidence="7">JCM 19134</strain>
    </source>
</reference>
<proteinExistence type="inferred from homology"/>
<keyword evidence="7" id="KW-1185">Reference proteome</keyword>
<name>A0AAV3TXH4_9ALTE</name>
<dbReference type="Pfam" id="PF25989">
    <property type="entry name" value="YknX_C"/>
    <property type="match status" value="1"/>
</dbReference>
<dbReference type="PROSITE" id="PS51257">
    <property type="entry name" value="PROKAR_LIPOPROTEIN"/>
    <property type="match status" value="1"/>
</dbReference>
<feature type="domain" description="Multidrug resistance protein MdtA-like beta-barrel" evidence="4">
    <location>
        <begin position="193"/>
        <end position="280"/>
    </location>
</feature>
<dbReference type="SUPFAM" id="SSF111369">
    <property type="entry name" value="HlyD-like secretion proteins"/>
    <property type="match status" value="1"/>
</dbReference>
<evidence type="ECO:0000259" key="4">
    <source>
        <dbReference type="Pfam" id="PF25944"/>
    </source>
</evidence>
<comment type="caution">
    <text evidence="6">The sequence shown here is derived from an EMBL/GenBank/DDBJ whole genome shotgun (WGS) entry which is preliminary data.</text>
</comment>
<dbReference type="Gene3D" id="2.40.420.20">
    <property type="match status" value="1"/>
</dbReference>
<dbReference type="GO" id="GO:0022857">
    <property type="term" value="F:transmembrane transporter activity"/>
    <property type="evidence" value="ECO:0007669"/>
    <property type="project" value="InterPro"/>
</dbReference>
<dbReference type="InterPro" id="IPR006143">
    <property type="entry name" value="RND_pump_MFP"/>
</dbReference>
<sequence length="406" mass="45401">MRNTLVSLFTLLSLTLVSCNPLEQATQSSNAPKPPEVDVAQPEKRTITEWDEFTGRFEAVQRVDIRARVSGYLVEQKFRDGQMVSKGDVLFVVDPRSFQYDLNRAQAEYNLAKKAFDRVADLRKTQSVAIETYDQRKQEMDVALAALEEAKLNVDFTEVKAPIDGRISDAFVDIGNLVEANGTLLTRIVSVDPIHFEFEGSQADLLKYLRMDQAGTRPSSRNNPNPIYIKLLDEDTFEHGGRMDFLDNTLDASTGTITGRALVENRAGVIYPGLFGRARLFSGEREGALLLPEKAIATDQNRKYVYVVNDENKAERVYVEVGRLLENGFIVIEDGLTGDERIVVNGIQRIRMPQQPVTPVDTELQWAELTDVPQASVIPSLDEIRNPPPQAAVLDVDTEQDLTLAN</sequence>
<dbReference type="EMBL" id="BAABLX010000004">
    <property type="protein sequence ID" value="GAA4932209.1"/>
    <property type="molecule type" value="Genomic_DNA"/>
</dbReference>
<dbReference type="AlphaFoldDB" id="A0AAV3TXH4"/>
<dbReference type="Proteomes" id="UP001409585">
    <property type="component" value="Unassembled WGS sequence"/>
</dbReference>
<evidence type="ECO:0000256" key="2">
    <source>
        <dbReference type="ARBA" id="ARBA00009477"/>
    </source>
</evidence>
<dbReference type="Gene3D" id="2.40.50.100">
    <property type="match status" value="1"/>
</dbReference>
<dbReference type="Pfam" id="PF25917">
    <property type="entry name" value="BSH_RND"/>
    <property type="match status" value="1"/>
</dbReference>
<evidence type="ECO:0000259" key="5">
    <source>
        <dbReference type="Pfam" id="PF25989"/>
    </source>
</evidence>
<dbReference type="PANTHER" id="PTHR30158:SF10">
    <property type="entry name" value="CATION EFFLUX PUMP"/>
    <property type="match status" value="1"/>
</dbReference>
<dbReference type="NCBIfam" id="TIGR01730">
    <property type="entry name" value="RND_mfp"/>
    <property type="match status" value="1"/>
</dbReference>
<dbReference type="GO" id="GO:0046677">
    <property type="term" value="P:response to antibiotic"/>
    <property type="evidence" value="ECO:0007669"/>
    <property type="project" value="TreeGrafter"/>
</dbReference>
<protein>
    <submittedName>
        <fullName evidence="6">Efflux RND transporter periplasmic adaptor subunit</fullName>
    </submittedName>
</protein>
<evidence type="ECO:0000313" key="7">
    <source>
        <dbReference type="Proteomes" id="UP001409585"/>
    </source>
</evidence>
<dbReference type="GO" id="GO:0005886">
    <property type="term" value="C:plasma membrane"/>
    <property type="evidence" value="ECO:0007669"/>
    <property type="project" value="TreeGrafter"/>
</dbReference>
<accession>A0AAV3TXH4</accession>
<dbReference type="Gene3D" id="1.10.287.470">
    <property type="entry name" value="Helix hairpin bin"/>
    <property type="match status" value="1"/>
</dbReference>
<dbReference type="RefSeq" id="WP_345416787.1">
    <property type="nucleotide sequence ID" value="NZ_AP031496.1"/>
</dbReference>
<evidence type="ECO:0000313" key="6">
    <source>
        <dbReference type="EMBL" id="GAA4932209.1"/>
    </source>
</evidence>
<dbReference type="PANTHER" id="PTHR30158">
    <property type="entry name" value="ACRA/E-RELATED COMPONENT OF DRUG EFFLUX TRANSPORTER"/>
    <property type="match status" value="1"/>
</dbReference>
<feature type="domain" description="Multidrug resistance protein MdtA-like barrel-sandwich hybrid" evidence="3">
    <location>
        <begin position="62"/>
        <end position="183"/>
    </location>
</feature>
<comment type="similarity">
    <text evidence="2">Belongs to the membrane fusion protein (MFP) (TC 8.A.1) family.</text>
</comment>
<feature type="domain" description="YknX-like C-terminal permuted SH3-like" evidence="5">
    <location>
        <begin position="289"/>
        <end position="350"/>
    </location>
</feature>